<sequence>MHQPKIVVVGAGLVGGSAALFAAVAIPSAEVVIIDVARIRAEGQALEAPPPRSQRPPQGISKISGDF</sequence>
<dbReference type="SUPFAM" id="SSF51735">
    <property type="entry name" value="NAD(P)-binding Rossmann-fold domains"/>
    <property type="match status" value="1"/>
</dbReference>
<dbReference type="InterPro" id="IPR036291">
    <property type="entry name" value="NAD(P)-bd_dom_sf"/>
</dbReference>
<evidence type="ECO:0000313" key="2">
    <source>
        <dbReference type="EMBL" id="CAJ93255.1"/>
    </source>
</evidence>
<evidence type="ECO:0000313" key="3">
    <source>
        <dbReference type="Proteomes" id="UP000008210"/>
    </source>
</evidence>
<dbReference type="eggNOG" id="COG0039">
    <property type="taxonomic scope" value="Bacteria"/>
</dbReference>
<keyword evidence="3" id="KW-1185">Reference proteome</keyword>
<name>Q0K9R6_CUPNH</name>
<dbReference type="STRING" id="381666.H16_A2158"/>
<dbReference type="RefSeq" id="WP_011615526.1">
    <property type="nucleotide sequence ID" value="NC_008313.1"/>
</dbReference>
<accession>Q0K9R6</accession>
<feature type="region of interest" description="Disordered" evidence="1">
    <location>
        <begin position="44"/>
        <end position="67"/>
    </location>
</feature>
<dbReference type="EMBL" id="AM260479">
    <property type="protein sequence ID" value="CAJ93255.1"/>
    <property type="molecule type" value="Genomic_DNA"/>
</dbReference>
<proteinExistence type="predicted"/>
<dbReference type="KEGG" id="reh:H16_A2158"/>
<dbReference type="PATRIC" id="fig|381666.6.peg.2565"/>
<evidence type="ECO:0000256" key="1">
    <source>
        <dbReference type="SAM" id="MobiDB-lite"/>
    </source>
</evidence>
<organism evidence="2 3">
    <name type="scientific">Cupriavidus necator (strain ATCC 17699 / DSM 428 / KCTC 22496 / NCIMB 10442 / H16 / Stanier 337)</name>
    <name type="common">Ralstonia eutropha</name>
    <dbReference type="NCBI Taxonomy" id="381666"/>
    <lineage>
        <taxon>Bacteria</taxon>
        <taxon>Pseudomonadati</taxon>
        <taxon>Pseudomonadota</taxon>
        <taxon>Betaproteobacteria</taxon>
        <taxon>Burkholderiales</taxon>
        <taxon>Burkholderiaceae</taxon>
        <taxon>Cupriavidus</taxon>
    </lineage>
</organism>
<reference evidence="2 3" key="1">
    <citation type="journal article" date="2006" name="Nat. Biotechnol.">
        <title>Genome sequence of the bioplastic-producing 'Knallgas' bacterium Ralstonia eutropha H16.</title>
        <authorList>
            <person name="Pohlmann A."/>
            <person name="Fricke W.F."/>
            <person name="Reinecke F."/>
            <person name="Kusian B."/>
            <person name="Liesegang H."/>
            <person name="Cramm R."/>
            <person name="Eitinger T."/>
            <person name="Ewering C."/>
            <person name="Potter M."/>
            <person name="Schwartz E."/>
            <person name="Strittmatter A."/>
            <person name="Voss I."/>
            <person name="Gottschalk G."/>
            <person name="Steinbuechel A."/>
            <person name="Friedrich B."/>
            <person name="Bowien B."/>
        </authorList>
    </citation>
    <scope>NUCLEOTIDE SEQUENCE [LARGE SCALE GENOMIC DNA]</scope>
    <source>
        <strain evidence="3">ATCC 17699 / DSM 428 / KCTC 22496 / NCIMB 10442 / H16 / Stanier 337</strain>
    </source>
</reference>
<protein>
    <submittedName>
        <fullName evidence="2">Uncharacterized protein</fullName>
    </submittedName>
</protein>
<gene>
    <name evidence="2" type="ordered locus">H16_A2158</name>
</gene>
<dbReference type="Gene3D" id="3.40.50.720">
    <property type="entry name" value="NAD(P)-binding Rossmann-like Domain"/>
    <property type="match status" value="1"/>
</dbReference>
<dbReference type="AlphaFoldDB" id="Q0K9R6"/>
<dbReference type="Proteomes" id="UP000008210">
    <property type="component" value="Chromosome 1"/>
</dbReference>
<dbReference type="HOGENOM" id="CLU_2805238_0_0_4"/>